<dbReference type="Proteomes" id="UP000007798">
    <property type="component" value="Unassembled WGS sequence"/>
</dbReference>
<evidence type="ECO:0000313" key="2">
    <source>
        <dbReference type="EMBL" id="EDW78937.1"/>
    </source>
</evidence>
<evidence type="ECO:0000256" key="1">
    <source>
        <dbReference type="SAM" id="SignalP"/>
    </source>
</evidence>
<name>B4N463_DROWI</name>
<dbReference type="Pfam" id="PF06477">
    <property type="entry name" value="DUF1091"/>
    <property type="match status" value="1"/>
</dbReference>
<dbReference type="AlphaFoldDB" id="B4N463"/>
<keyword evidence="1" id="KW-0732">Signal</keyword>
<gene>
    <name evidence="2" type="primary">Dwil\GK11605</name>
    <name evidence="2" type="ORF">Dwil_GK11605</name>
</gene>
<dbReference type="PANTHER" id="PTHR21112">
    <property type="entry name" value="CHEMOSENSORY PROTEIN A 29A-RELATED"/>
    <property type="match status" value="1"/>
</dbReference>
<dbReference type="STRING" id="7260.B4N463"/>
<dbReference type="PANTHER" id="PTHR21112:SF0">
    <property type="entry name" value="CHEMOSENSORY PROTEIN A 29A-RELATED"/>
    <property type="match status" value="1"/>
</dbReference>
<dbReference type="FunCoup" id="B4N463">
    <property type="interactions" value="47"/>
</dbReference>
<dbReference type="HOGENOM" id="CLU_115081_1_0_1"/>
<evidence type="ECO:0000313" key="3">
    <source>
        <dbReference type="Proteomes" id="UP000007798"/>
    </source>
</evidence>
<feature type="chain" id="PRO_5002816355" evidence="1">
    <location>
        <begin position="20"/>
        <end position="185"/>
    </location>
</feature>
<dbReference type="SMART" id="SM00697">
    <property type="entry name" value="DM8"/>
    <property type="match status" value="1"/>
</dbReference>
<reference evidence="2 3" key="1">
    <citation type="journal article" date="2007" name="Nature">
        <title>Evolution of genes and genomes on the Drosophila phylogeny.</title>
        <authorList>
            <consortium name="Drosophila 12 Genomes Consortium"/>
            <person name="Clark A.G."/>
            <person name="Eisen M.B."/>
            <person name="Smith D.R."/>
            <person name="Bergman C.M."/>
            <person name="Oliver B."/>
            <person name="Markow T.A."/>
            <person name="Kaufman T.C."/>
            <person name="Kellis M."/>
            <person name="Gelbart W."/>
            <person name="Iyer V.N."/>
            <person name="Pollard D.A."/>
            <person name="Sackton T.B."/>
            <person name="Larracuente A.M."/>
            <person name="Singh N.D."/>
            <person name="Abad J.P."/>
            <person name="Abt D.N."/>
            <person name="Adryan B."/>
            <person name="Aguade M."/>
            <person name="Akashi H."/>
            <person name="Anderson W.W."/>
            <person name="Aquadro C.F."/>
            <person name="Ardell D.H."/>
            <person name="Arguello R."/>
            <person name="Artieri C.G."/>
            <person name="Barbash D.A."/>
            <person name="Barker D."/>
            <person name="Barsanti P."/>
            <person name="Batterham P."/>
            <person name="Batzoglou S."/>
            <person name="Begun D."/>
            <person name="Bhutkar A."/>
            <person name="Blanco E."/>
            <person name="Bosak S.A."/>
            <person name="Bradley R.K."/>
            <person name="Brand A.D."/>
            <person name="Brent M.R."/>
            <person name="Brooks A.N."/>
            <person name="Brown R.H."/>
            <person name="Butlin R.K."/>
            <person name="Caggese C."/>
            <person name="Calvi B.R."/>
            <person name="Bernardo de Carvalho A."/>
            <person name="Caspi A."/>
            <person name="Castrezana S."/>
            <person name="Celniker S.E."/>
            <person name="Chang J.L."/>
            <person name="Chapple C."/>
            <person name="Chatterji S."/>
            <person name="Chinwalla A."/>
            <person name="Civetta A."/>
            <person name="Clifton S.W."/>
            <person name="Comeron J.M."/>
            <person name="Costello J.C."/>
            <person name="Coyne J.A."/>
            <person name="Daub J."/>
            <person name="David R.G."/>
            <person name="Delcher A.L."/>
            <person name="Delehaunty K."/>
            <person name="Do C.B."/>
            <person name="Ebling H."/>
            <person name="Edwards K."/>
            <person name="Eickbush T."/>
            <person name="Evans J.D."/>
            <person name="Filipski A."/>
            <person name="Findeiss S."/>
            <person name="Freyhult E."/>
            <person name="Fulton L."/>
            <person name="Fulton R."/>
            <person name="Garcia A.C."/>
            <person name="Gardiner A."/>
            <person name="Garfield D.A."/>
            <person name="Garvin B.E."/>
            <person name="Gibson G."/>
            <person name="Gilbert D."/>
            <person name="Gnerre S."/>
            <person name="Godfrey J."/>
            <person name="Good R."/>
            <person name="Gotea V."/>
            <person name="Gravely B."/>
            <person name="Greenberg A.J."/>
            <person name="Griffiths-Jones S."/>
            <person name="Gross S."/>
            <person name="Guigo R."/>
            <person name="Gustafson E.A."/>
            <person name="Haerty W."/>
            <person name="Hahn M.W."/>
            <person name="Halligan D.L."/>
            <person name="Halpern A.L."/>
            <person name="Halter G.M."/>
            <person name="Han M.V."/>
            <person name="Heger A."/>
            <person name="Hillier L."/>
            <person name="Hinrichs A.S."/>
            <person name="Holmes I."/>
            <person name="Hoskins R.A."/>
            <person name="Hubisz M.J."/>
            <person name="Hultmark D."/>
            <person name="Huntley M.A."/>
            <person name="Jaffe D.B."/>
            <person name="Jagadeeshan S."/>
            <person name="Jeck W.R."/>
            <person name="Johnson J."/>
            <person name="Jones C.D."/>
            <person name="Jordan W.C."/>
            <person name="Karpen G.H."/>
            <person name="Kataoka E."/>
            <person name="Keightley P.D."/>
            <person name="Kheradpour P."/>
            <person name="Kirkness E.F."/>
            <person name="Koerich L.B."/>
            <person name="Kristiansen K."/>
            <person name="Kudrna D."/>
            <person name="Kulathinal R.J."/>
            <person name="Kumar S."/>
            <person name="Kwok R."/>
            <person name="Lander E."/>
            <person name="Langley C.H."/>
            <person name="Lapoint R."/>
            <person name="Lazzaro B.P."/>
            <person name="Lee S.J."/>
            <person name="Levesque L."/>
            <person name="Li R."/>
            <person name="Lin C.F."/>
            <person name="Lin M.F."/>
            <person name="Lindblad-Toh K."/>
            <person name="Llopart A."/>
            <person name="Long M."/>
            <person name="Low L."/>
            <person name="Lozovsky E."/>
            <person name="Lu J."/>
            <person name="Luo M."/>
            <person name="Machado C.A."/>
            <person name="Makalowski W."/>
            <person name="Marzo M."/>
            <person name="Matsuda M."/>
            <person name="Matzkin L."/>
            <person name="McAllister B."/>
            <person name="McBride C.S."/>
            <person name="McKernan B."/>
            <person name="McKernan K."/>
            <person name="Mendez-Lago M."/>
            <person name="Minx P."/>
            <person name="Mollenhauer M.U."/>
            <person name="Montooth K."/>
            <person name="Mount S.M."/>
            <person name="Mu X."/>
            <person name="Myers E."/>
            <person name="Negre B."/>
            <person name="Newfeld S."/>
            <person name="Nielsen R."/>
            <person name="Noor M.A."/>
            <person name="O'Grady P."/>
            <person name="Pachter L."/>
            <person name="Papaceit M."/>
            <person name="Parisi M.J."/>
            <person name="Parisi M."/>
            <person name="Parts L."/>
            <person name="Pedersen J.S."/>
            <person name="Pesole G."/>
            <person name="Phillippy A.M."/>
            <person name="Ponting C.P."/>
            <person name="Pop M."/>
            <person name="Porcelli D."/>
            <person name="Powell J.R."/>
            <person name="Prohaska S."/>
            <person name="Pruitt K."/>
            <person name="Puig M."/>
            <person name="Quesneville H."/>
            <person name="Ram K.R."/>
            <person name="Rand D."/>
            <person name="Rasmussen M.D."/>
            <person name="Reed L.K."/>
            <person name="Reenan R."/>
            <person name="Reily A."/>
            <person name="Remington K.A."/>
            <person name="Rieger T.T."/>
            <person name="Ritchie M.G."/>
            <person name="Robin C."/>
            <person name="Rogers Y.H."/>
            <person name="Rohde C."/>
            <person name="Rozas J."/>
            <person name="Rubenfield M.J."/>
            <person name="Ruiz A."/>
            <person name="Russo S."/>
            <person name="Salzberg S.L."/>
            <person name="Sanchez-Gracia A."/>
            <person name="Saranga D.J."/>
            <person name="Sato H."/>
            <person name="Schaeffer S.W."/>
            <person name="Schatz M.C."/>
            <person name="Schlenke T."/>
            <person name="Schwartz R."/>
            <person name="Segarra C."/>
            <person name="Singh R.S."/>
            <person name="Sirot L."/>
            <person name="Sirota M."/>
            <person name="Sisneros N.B."/>
            <person name="Smith C.D."/>
            <person name="Smith T.F."/>
            <person name="Spieth J."/>
            <person name="Stage D.E."/>
            <person name="Stark A."/>
            <person name="Stephan W."/>
            <person name="Strausberg R.L."/>
            <person name="Strempel S."/>
            <person name="Sturgill D."/>
            <person name="Sutton G."/>
            <person name="Sutton G.G."/>
            <person name="Tao W."/>
            <person name="Teichmann S."/>
            <person name="Tobari Y.N."/>
            <person name="Tomimura Y."/>
            <person name="Tsolas J.M."/>
            <person name="Valente V.L."/>
            <person name="Venter E."/>
            <person name="Venter J.C."/>
            <person name="Vicario S."/>
            <person name="Vieira F.G."/>
            <person name="Vilella A.J."/>
            <person name="Villasante A."/>
            <person name="Walenz B."/>
            <person name="Wang J."/>
            <person name="Wasserman M."/>
            <person name="Watts T."/>
            <person name="Wilson D."/>
            <person name="Wilson R.K."/>
            <person name="Wing R.A."/>
            <person name="Wolfner M.F."/>
            <person name="Wong A."/>
            <person name="Wong G.K."/>
            <person name="Wu C.I."/>
            <person name="Wu G."/>
            <person name="Yamamoto D."/>
            <person name="Yang H.P."/>
            <person name="Yang S.P."/>
            <person name="Yorke J.A."/>
            <person name="Yoshida K."/>
            <person name="Zdobnov E."/>
            <person name="Zhang P."/>
            <person name="Zhang Y."/>
            <person name="Zimin A.V."/>
            <person name="Baldwin J."/>
            <person name="Abdouelleil A."/>
            <person name="Abdulkadir J."/>
            <person name="Abebe A."/>
            <person name="Abera B."/>
            <person name="Abreu J."/>
            <person name="Acer S.C."/>
            <person name="Aftuck L."/>
            <person name="Alexander A."/>
            <person name="An P."/>
            <person name="Anderson E."/>
            <person name="Anderson S."/>
            <person name="Arachi H."/>
            <person name="Azer M."/>
            <person name="Bachantsang P."/>
            <person name="Barry A."/>
            <person name="Bayul T."/>
            <person name="Berlin A."/>
            <person name="Bessette D."/>
            <person name="Bloom T."/>
            <person name="Blye J."/>
            <person name="Boguslavskiy L."/>
            <person name="Bonnet C."/>
            <person name="Boukhgalter B."/>
            <person name="Bourzgui I."/>
            <person name="Brown A."/>
            <person name="Cahill P."/>
            <person name="Channer S."/>
            <person name="Cheshatsang Y."/>
            <person name="Chuda L."/>
            <person name="Citroen M."/>
            <person name="Collymore A."/>
            <person name="Cooke P."/>
            <person name="Costello M."/>
            <person name="D'Aco K."/>
            <person name="Daza R."/>
            <person name="De Haan G."/>
            <person name="DeGray S."/>
            <person name="DeMaso C."/>
            <person name="Dhargay N."/>
            <person name="Dooley K."/>
            <person name="Dooley E."/>
            <person name="Doricent M."/>
            <person name="Dorje P."/>
            <person name="Dorjee K."/>
            <person name="Dupes A."/>
            <person name="Elong R."/>
            <person name="Falk J."/>
            <person name="Farina A."/>
            <person name="Faro S."/>
            <person name="Ferguson D."/>
            <person name="Fisher S."/>
            <person name="Foley C.D."/>
            <person name="Franke A."/>
            <person name="Friedrich D."/>
            <person name="Gadbois L."/>
            <person name="Gearin G."/>
            <person name="Gearin C.R."/>
            <person name="Giannoukos G."/>
            <person name="Goode T."/>
            <person name="Graham J."/>
            <person name="Grandbois E."/>
            <person name="Grewal S."/>
            <person name="Gyaltsen K."/>
            <person name="Hafez N."/>
            <person name="Hagos B."/>
            <person name="Hall J."/>
            <person name="Henson C."/>
            <person name="Hollinger A."/>
            <person name="Honan T."/>
            <person name="Huard M.D."/>
            <person name="Hughes L."/>
            <person name="Hurhula B."/>
            <person name="Husby M.E."/>
            <person name="Kamat A."/>
            <person name="Kanga B."/>
            <person name="Kashin S."/>
            <person name="Khazanovich D."/>
            <person name="Kisner P."/>
            <person name="Lance K."/>
            <person name="Lara M."/>
            <person name="Lee W."/>
            <person name="Lennon N."/>
            <person name="Letendre F."/>
            <person name="LeVine R."/>
            <person name="Lipovsky A."/>
            <person name="Liu X."/>
            <person name="Liu J."/>
            <person name="Liu S."/>
            <person name="Lokyitsang T."/>
            <person name="Lokyitsang Y."/>
            <person name="Lubonja R."/>
            <person name="Lui A."/>
            <person name="MacDonald P."/>
            <person name="Magnisalis V."/>
            <person name="Maru K."/>
            <person name="Matthews C."/>
            <person name="McCusker W."/>
            <person name="McDonough S."/>
            <person name="Mehta T."/>
            <person name="Meldrim J."/>
            <person name="Meneus L."/>
            <person name="Mihai O."/>
            <person name="Mihalev A."/>
            <person name="Mihova T."/>
            <person name="Mittelman R."/>
            <person name="Mlenga V."/>
            <person name="Montmayeur A."/>
            <person name="Mulrain L."/>
            <person name="Navidi A."/>
            <person name="Naylor J."/>
            <person name="Negash T."/>
            <person name="Nguyen T."/>
            <person name="Nguyen N."/>
            <person name="Nicol R."/>
            <person name="Norbu C."/>
            <person name="Norbu N."/>
            <person name="Novod N."/>
            <person name="O'Neill B."/>
            <person name="Osman S."/>
            <person name="Markiewicz E."/>
            <person name="Oyono O.L."/>
            <person name="Patti C."/>
            <person name="Phunkhang P."/>
            <person name="Pierre F."/>
            <person name="Priest M."/>
            <person name="Raghuraman S."/>
            <person name="Rege F."/>
            <person name="Reyes R."/>
            <person name="Rise C."/>
            <person name="Rogov P."/>
            <person name="Ross K."/>
            <person name="Ryan E."/>
            <person name="Settipalli S."/>
            <person name="Shea T."/>
            <person name="Sherpa N."/>
            <person name="Shi L."/>
            <person name="Shih D."/>
            <person name="Sparrow T."/>
            <person name="Spaulding J."/>
            <person name="Stalker J."/>
            <person name="Stange-Thomann N."/>
            <person name="Stavropoulos S."/>
            <person name="Stone C."/>
            <person name="Strader C."/>
            <person name="Tesfaye S."/>
            <person name="Thomson T."/>
            <person name="Thoulutsang Y."/>
            <person name="Thoulutsang D."/>
            <person name="Topham K."/>
            <person name="Topping I."/>
            <person name="Tsamla T."/>
            <person name="Vassiliev H."/>
            <person name="Vo A."/>
            <person name="Wangchuk T."/>
            <person name="Wangdi T."/>
            <person name="Weiand M."/>
            <person name="Wilkinson J."/>
            <person name="Wilson A."/>
            <person name="Yadav S."/>
            <person name="Young G."/>
            <person name="Yu Q."/>
            <person name="Zembek L."/>
            <person name="Zhong D."/>
            <person name="Zimmer A."/>
            <person name="Zwirko Z."/>
            <person name="Jaffe D.B."/>
            <person name="Alvarez P."/>
            <person name="Brockman W."/>
            <person name="Butler J."/>
            <person name="Chin C."/>
            <person name="Gnerre S."/>
            <person name="Grabherr M."/>
            <person name="Kleber M."/>
            <person name="Mauceli E."/>
            <person name="MacCallum I."/>
        </authorList>
    </citation>
    <scope>NUCLEOTIDE SEQUENCE [LARGE SCALE GENOMIC DNA]</scope>
    <source>
        <strain evidence="3">Tucson 14030-0811.24</strain>
    </source>
</reference>
<dbReference type="InParanoid" id="B4N463"/>
<dbReference type="InterPro" id="IPR010512">
    <property type="entry name" value="DUF1091"/>
</dbReference>
<accession>B4N463</accession>
<feature type="signal peptide" evidence="1">
    <location>
        <begin position="1"/>
        <end position="19"/>
    </location>
</feature>
<dbReference type="KEGG" id="dwi:6645266"/>
<dbReference type="PhylomeDB" id="B4N463"/>
<organism evidence="2 3">
    <name type="scientific">Drosophila willistoni</name>
    <name type="common">Fruit fly</name>
    <dbReference type="NCBI Taxonomy" id="7260"/>
    <lineage>
        <taxon>Eukaryota</taxon>
        <taxon>Metazoa</taxon>
        <taxon>Ecdysozoa</taxon>
        <taxon>Arthropoda</taxon>
        <taxon>Hexapoda</taxon>
        <taxon>Insecta</taxon>
        <taxon>Pterygota</taxon>
        <taxon>Neoptera</taxon>
        <taxon>Endopterygota</taxon>
        <taxon>Diptera</taxon>
        <taxon>Brachycera</taxon>
        <taxon>Muscomorpha</taxon>
        <taxon>Ephydroidea</taxon>
        <taxon>Drosophilidae</taxon>
        <taxon>Drosophila</taxon>
        <taxon>Sophophora</taxon>
    </lineage>
</organism>
<proteinExistence type="predicted"/>
<sequence>MRRTLLLIFLVQLVRYITAEQSYVVSNEKLEPFEGDSETLVLFDTLKTIGRERALNGSFKFLGEMNNDDFKVSVELYSSPNGDGDFKRMVMDVPQTSICECFKKFYVQFVQPSLKQGETTNFPIVDEDTCPIPEGEYYIKNVLFNTEDWPQQVPRGIVKAIITFWSGGKNVGGLIVVVKIEDRQS</sequence>
<dbReference type="OMA" id="LFNTQDW"/>
<dbReference type="eggNOG" id="ENOG502RTIW">
    <property type="taxonomic scope" value="Eukaryota"/>
</dbReference>
<protein>
    <submittedName>
        <fullName evidence="2">Uncharacterized protein</fullName>
    </submittedName>
</protein>
<dbReference type="OrthoDB" id="7925769at2759"/>
<dbReference type="EMBL" id="CH964095">
    <property type="protein sequence ID" value="EDW78937.1"/>
    <property type="molecule type" value="Genomic_DNA"/>
</dbReference>
<keyword evidence="3" id="KW-1185">Reference proteome</keyword>